<keyword evidence="3" id="KW-1185">Reference proteome</keyword>
<accession>A0A5R8KFB6</accession>
<dbReference type="Pfam" id="PF00581">
    <property type="entry name" value="Rhodanese"/>
    <property type="match status" value="1"/>
</dbReference>
<protein>
    <submittedName>
        <fullName evidence="2">Rhodanese-like domain-containing protein</fullName>
    </submittedName>
</protein>
<proteinExistence type="predicted"/>
<evidence type="ECO:0000259" key="1">
    <source>
        <dbReference type="PROSITE" id="PS50206"/>
    </source>
</evidence>
<dbReference type="InterPro" id="IPR001763">
    <property type="entry name" value="Rhodanese-like_dom"/>
</dbReference>
<dbReference type="OrthoDB" id="195542at2"/>
<dbReference type="Proteomes" id="UP000306196">
    <property type="component" value="Unassembled WGS sequence"/>
</dbReference>
<evidence type="ECO:0000313" key="3">
    <source>
        <dbReference type="Proteomes" id="UP000306196"/>
    </source>
</evidence>
<evidence type="ECO:0000313" key="2">
    <source>
        <dbReference type="EMBL" id="TLD70951.1"/>
    </source>
</evidence>
<feature type="domain" description="Rhodanese" evidence="1">
    <location>
        <begin position="54"/>
        <end position="148"/>
    </location>
</feature>
<dbReference type="CDD" id="cd00158">
    <property type="entry name" value="RHOD"/>
    <property type="match status" value="1"/>
</dbReference>
<dbReference type="EMBL" id="VAUV01000006">
    <property type="protein sequence ID" value="TLD70951.1"/>
    <property type="molecule type" value="Genomic_DNA"/>
</dbReference>
<comment type="caution">
    <text evidence="2">The sequence shown here is derived from an EMBL/GenBank/DDBJ whole genome shotgun (WGS) entry which is preliminary data.</text>
</comment>
<dbReference type="SUPFAM" id="SSF52821">
    <property type="entry name" value="Rhodanese/Cell cycle control phosphatase"/>
    <property type="match status" value="1"/>
</dbReference>
<dbReference type="RefSeq" id="WP_138085780.1">
    <property type="nucleotide sequence ID" value="NZ_VAUV01000006.1"/>
</dbReference>
<dbReference type="Gene3D" id="3.40.250.10">
    <property type="entry name" value="Rhodanese-like domain"/>
    <property type="match status" value="1"/>
</dbReference>
<dbReference type="SMART" id="SM00450">
    <property type="entry name" value="RHOD"/>
    <property type="match status" value="1"/>
</dbReference>
<dbReference type="AlphaFoldDB" id="A0A5R8KFB6"/>
<gene>
    <name evidence="2" type="ORF">FEM03_08510</name>
</gene>
<organism evidence="2 3">
    <name type="scientific">Phragmitibacter flavus</name>
    <dbReference type="NCBI Taxonomy" id="2576071"/>
    <lineage>
        <taxon>Bacteria</taxon>
        <taxon>Pseudomonadati</taxon>
        <taxon>Verrucomicrobiota</taxon>
        <taxon>Verrucomicrobiia</taxon>
        <taxon>Verrucomicrobiales</taxon>
        <taxon>Verrucomicrobiaceae</taxon>
        <taxon>Phragmitibacter</taxon>
    </lineage>
</organism>
<dbReference type="GO" id="GO:0004792">
    <property type="term" value="F:thiosulfate-cyanide sulfurtransferase activity"/>
    <property type="evidence" value="ECO:0007669"/>
    <property type="project" value="InterPro"/>
</dbReference>
<dbReference type="PROSITE" id="PS00380">
    <property type="entry name" value="RHODANESE_1"/>
    <property type="match status" value="1"/>
</dbReference>
<reference evidence="2 3" key="1">
    <citation type="submission" date="2019-05" db="EMBL/GenBank/DDBJ databases">
        <title>Verrucobacter flavum gen. nov., sp. nov. a new member of the family Verrucomicrobiaceae.</title>
        <authorList>
            <person name="Szuroczki S."/>
            <person name="Abbaszade G."/>
            <person name="Szabo A."/>
            <person name="Felfoldi T."/>
            <person name="Schumann P."/>
            <person name="Boka K."/>
            <person name="Keki Z."/>
            <person name="Toumi M."/>
            <person name="Toth E."/>
        </authorList>
    </citation>
    <scope>NUCLEOTIDE SEQUENCE [LARGE SCALE GENOMIC DNA]</scope>
    <source>
        <strain evidence="2 3">MG-N-17</strain>
    </source>
</reference>
<dbReference type="PROSITE" id="PS50206">
    <property type="entry name" value="RHODANESE_3"/>
    <property type="match status" value="1"/>
</dbReference>
<dbReference type="InterPro" id="IPR001307">
    <property type="entry name" value="Thiosulphate_STrfase_CS"/>
</dbReference>
<sequence length="151" mass="17103">MRTIAEATLIVLLTLVAATATHHFHPRAPAWHLIDEPLLDDEVTLASITQQWNNDVLWIDARPRSDYETAHIPGALLLNEQEANDLLFDYFETLQDNTKPIVIYCGSEACQASRKMKDYLRERLPTADIYLLKGGWKSWTTSQSSPATPQP</sequence>
<name>A0A5R8KFB6_9BACT</name>
<dbReference type="InterPro" id="IPR036873">
    <property type="entry name" value="Rhodanese-like_dom_sf"/>
</dbReference>